<accession>A0A1X9MHG0</accession>
<name>A0A1X9MHG0_9BACI</name>
<dbReference type="GO" id="GO:0004222">
    <property type="term" value="F:metalloendopeptidase activity"/>
    <property type="evidence" value="ECO:0007669"/>
    <property type="project" value="TreeGrafter"/>
</dbReference>
<dbReference type="KEGG" id="bkw:BkAM31D_20685"/>
<dbReference type="SUPFAM" id="SSF51261">
    <property type="entry name" value="Duplicated hybrid motif"/>
    <property type="match status" value="1"/>
</dbReference>
<dbReference type="Proteomes" id="UP000193006">
    <property type="component" value="Chromosome"/>
</dbReference>
<feature type="chain" id="PRO_5010997267" evidence="4">
    <location>
        <begin position="28"/>
        <end position="452"/>
    </location>
</feature>
<organism evidence="7 8">
    <name type="scientific">Halalkalibacter krulwichiae</name>
    <dbReference type="NCBI Taxonomy" id="199441"/>
    <lineage>
        <taxon>Bacteria</taxon>
        <taxon>Bacillati</taxon>
        <taxon>Bacillota</taxon>
        <taxon>Bacilli</taxon>
        <taxon>Bacillales</taxon>
        <taxon>Bacillaceae</taxon>
        <taxon>Halalkalibacter</taxon>
    </lineage>
</organism>
<dbReference type="Gene3D" id="6.10.250.3150">
    <property type="match status" value="1"/>
</dbReference>
<keyword evidence="2" id="KW-0175">Coiled coil</keyword>
<evidence type="ECO:0000256" key="3">
    <source>
        <dbReference type="SAM" id="MobiDB-lite"/>
    </source>
</evidence>
<feature type="coiled-coil region" evidence="2">
    <location>
        <begin position="28"/>
        <end position="118"/>
    </location>
</feature>
<keyword evidence="7" id="KW-0378">Hydrolase</keyword>
<evidence type="ECO:0000256" key="4">
    <source>
        <dbReference type="SAM" id="SignalP"/>
    </source>
</evidence>
<evidence type="ECO:0000313" key="7">
    <source>
        <dbReference type="EMBL" id="ARK32064.1"/>
    </source>
</evidence>
<proteinExistence type="predicted"/>
<dbReference type="PANTHER" id="PTHR21666">
    <property type="entry name" value="PEPTIDASE-RELATED"/>
    <property type="match status" value="1"/>
</dbReference>
<dbReference type="InterPro" id="IPR016047">
    <property type="entry name" value="M23ase_b-sheet_dom"/>
</dbReference>
<keyword evidence="8" id="KW-1185">Reference proteome</keyword>
<dbReference type="PANTHER" id="PTHR21666:SF270">
    <property type="entry name" value="MUREIN HYDROLASE ACTIVATOR ENVC"/>
    <property type="match status" value="1"/>
</dbReference>
<feature type="signal peptide" evidence="4">
    <location>
        <begin position="1"/>
        <end position="27"/>
    </location>
</feature>
<evidence type="ECO:0000259" key="6">
    <source>
        <dbReference type="Pfam" id="PF24568"/>
    </source>
</evidence>
<dbReference type="InterPro" id="IPR011055">
    <property type="entry name" value="Dup_hybrid_motif"/>
</dbReference>
<feature type="compositionally biased region" description="Basic and acidic residues" evidence="3">
    <location>
        <begin position="255"/>
        <end position="275"/>
    </location>
</feature>
<dbReference type="AlphaFoldDB" id="A0A1X9MHG0"/>
<evidence type="ECO:0000256" key="2">
    <source>
        <dbReference type="SAM" id="Coils"/>
    </source>
</evidence>
<dbReference type="EMBL" id="CP020814">
    <property type="protein sequence ID" value="ARK32064.1"/>
    <property type="molecule type" value="Genomic_DNA"/>
</dbReference>
<keyword evidence="1 4" id="KW-0732">Signal</keyword>
<evidence type="ECO:0000313" key="8">
    <source>
        <dbReference type="Proteomes" id="UP000193006"/>
    </source>
</evidence>
<feature type="region of interest" description="Disordered" evidence="3">
    <location>
        <begin position="255"/>
        <end position="327"/>
    </location>
</feature>
<dbReference type="RefSeq" id="WP_066156866.1">
    <property type="nucleotide sequence ID" value="NZ_CP020814.1"/>
</dbReference>
<dbReference type="STRING" id="199441.BkAM31D_20685"/>
<evidence type="ECO:0000259" key="5">
    <source>
        <dbReference type="Pfam" id="PF01551"/>
    </source>
</evidence>
<dbReference type="Pfam" id="PF24568">
    <property type="entry name" value="CC_PcsB"/>
    <property type="match status" value="1"/>
</dbReference>
<dbReference type="InterPro" id="IPR057309">
    <property type="entry name" value="PcsB_CC"/>
</dbReference>
<reference evidence="7 8" key="1">
    <citation type="submission" date="2017-04" db="EMBL/GenBank/DDBJ databases">
        <title>Bacillus krulwichiae AM31D Genome sequencing and assembly.</title>
        <authorList>
            <person name="Krulwich T.A."/>
            <person name="Anastor L."/>
            <person name="Ehrlich R."/>
            <person name="Ehrlich G.D."/>
            <person name="Janto B."/>
        </authorList>
    </citation>
    <scope>NUCLEOTIDE SEQUENCE [LARGE SCALE GENOMIC DNA]</scope>
    <source>
        <strain evidence="7 8">AM31D</strain>
    </source>
</reference>
<gene>
    <name evidence="7" type="primary">cwlO_2</name>
    <name evidence="7" type="ORF">BkAM31D_20685</name>
</gene>
<dbReference type="Pfam" id="PF01551">
    <property type="entry name" value="Peptidase_M23"/>
    <property type="match status" value="1"/>
</dbReference>
<sequence precursor="true">MKRKLGLIALAVILTAGSFGFNPKALANTELKNQISDVEKERAEVKAKQQKKESEIEKLQEEMNDITAEIQAIDEAVAETNQKIRDKRAEIEEVQEKIEELQEEIKILEERIAERDELLKERARSMYQTGGSVNYLEVILGAQTFSDFLDRVSALSIIATQDRNILDAHIEDHLQLEEAKAEVEVQLEKLESHLAELEVLMADLEAQRQEKDRIMGQLQSTEGELHADLEGLEGEEDILRNQEQALKQELAAFEAEEKRKKEEEERKRKEAEELASRSASSSSSSSSSSSNSSSNSSSSSSSNSGSSQVHSAPPVTGSGFMRPATGSITSGFGPRAFSGGRMHYGIDIGKNGRTGDVPVVAVQDGTVVQSYYSNSYGNTVIIAHQVNGRLVTTLYAHLENREVSSGQRVSKGQRLGLMGNTGHSFGAHLHFEVHEGGWNGSANAVDPMRYLP</sequence>
<feature type="domain" description="Peptidoglycan hydrolase PcsB coiled-coil" evidence="6">
    <location>
        <begin position="105"/>
        <end position="178"/>
    </location>
</feature>
<dbReference type="InterPro" id="IPR050570">
    <property type="entry name" value="Cell_wall_metabolism_enzyme"/>
</dbReference>
<evidence type="ECO:0000256" key="1">
    <source>
        <dbReference type="ARBA" id="ARBA00022729"/>
    </source>
</evidence>
<feature type="domain" description="M23ase beta-sheet core" evidence="5">
    <location>
        <begin position="341"/>
        <end position="437"/>
    </location>
</feature>
<feature type="compositionally biased region" description="Low complexity" evidence="3">
    <location>
        <begin position="276"/>
        <end position="307"/>
    </location>
</feature>
<dbReference type="EC" id="3.4.-.-" evidence="7"/>
<dbReference type="CDD" id="cd12797">
    <property type="entry name" value="M23_peptidase"/>
    <property type="match status" value="1"/>
</dbReference>
<protein>
    <submittedName>
        <fullName evidence="7">Peptidoglycan DL-endopeptidase CwlO</fullName>
        <ecNumber evidence="7">3.4.-.-</ecNumber>
    </submittedName>
</protein>
<dbReference type="Gene3D" id="2.70.70.10">
    <property type="entry name" value="Glucose Permease (Domain IIA)"/>
    <property type="match status" value="1"/>
</dbReference>